<dbReference type="EMBL" id="JAVFWL010000001">
    <property type="protein sequence ID" value="KAK6730271.1"/>
    <property type="molecule type" value="Genomic_DNA"/>
</dbReference>
<dbReference type="Proteomes" id="UP001303046">
    <property type="component" value="Unassembled WGS sequence"/>
</dbReference>
<evidence type="ECO:0000313" key="2">
    <source>
        <dbReference type="EMBL" id="KAK6730271.1"/>
    </source>
</evidence>
<gene>
    <name evidence="2" type="primary">Necator_chrI.g3128</name>
    <name evidence="2" type="ORF">RB195_006999</name>
</gene>
<comment type="caution">
    <text evidence="2">The sequence shown here is derived from an EMBL/GenBank/DDBJ whole genome shotgun (WGS) entry which is preliminary data.</text>
</comment>
<protein>
    <submittedName>
        <fullName evidence="2">Uncharacterized protein</fullName>
    </submittedName>
</protein>
<name>A0ABR1BZ09_NECAM</name>
<feature type="region of interest" description="Disordered" evidence="1">
    <location>
        <begin position="93"/>
        <end position="115"/>
    </location>
</feature>
<evidence type="ECO:0000256" key="1">
    <source>
        <dbReference type="SAM" id="MobiDB-lite"/>
    </source>
</evidence>
<reference evidence="2 3" key="1">
    <citation type="submission" date="2023-08" db="EMBL/GenBank/DDBJ databases">
        <title>A Necator americanus chromosomal reference genome.</title>
        <authorList>
            <person name="Ilik V."/>
            <person name="Petrzelkova K.J."/>
            <person name="Pardy F."/>
            <person name="Fuh T."/>
            <person name="Niatou-Singa F.S."/>
            <person name="Gouil Q."/>
            <person name="Baker L."/>
            <person name="Ritchie M.E."/>
            <person name="Jex A.R."/>
            <person name="Gazzola D."/>
            <person name="Li H."/>
            <person name="Toshio Fujiwara R."/>
            <person name="Zhan B."/>
            <person name="Aroian R.V."/>
            <person name="Pafco B."/>
            <person name="Schwarz E.M."/>
        </authorList>
    </citation>
    <scope>NUCLEOTIDE SEQUENCE [LARGE SCALE GENOMIC DNA]</scope>
    <source>
        <strain evidence="2 3">Aroian</strain>
        <tissue evidence="2">Whole animal</tissue>
    </source>
</reference>
<keyword evidence="3" id="KW-1185">Reference proteome</keyword>
<accession>A0ABR1BZ09</accession>
<organism evidence="2 3">
    <name type="scientific">Necator americanus</name>
    <name type="common">Human hookworm</name>
    <dbReference type="NCBI Taxonomy" id="51031"/>
    <lineage>
        <taxon>Eukaryota</taxon>
        <taxon>Metazoa</taxon>
        <taxon>Ecdysozoa</taxon>
        <taxon>Nematoda</taxon>
        <taxon>Chromadorea</taxon>
        <taxon>Rhabditida</taxon>
        <taxon>Rhabditina</taxon>
        <taxon>Rhabditomorpha</taxon>
        <taxon>Strongyloidea</taxon>
        <taxon>Ancylostomatidae</taxon>
        <taxon>Bunostominae</taxon>
        <taxon>Necator</taxon>
    </lineage>
</organism>
<proteinExistence type="predicted"/>
<sequence length="115" mass="12288">MATRTAVGGIRDGAPPVGMIGRETQELMNRKAPSIASLAFTKGRRPTYMDRGATLRHFAKTVVNLSSGLLLNRLPIPRSRNVGSVELLVSLGDPAGGRTSAVHRRSMPRVTSTPP</sequence>
<evidence type="ECO:0000313" key="3">
    <source>
        <dbReference type="Proteomes" id="UP001303046"/>
    </source>
</evidence>